<evidence type="ECO:0000313" key="1">
    <source>
        <dbReference type="EMBL" id="KDQ14457.1"/>
    </source>
</evidence>
<proteinExistence type="predicted"/>
<dbReference type="Proteomes" id="UP000027195">
    <property type="component" value="Unassembled WGS sequence"/>
</dbReference>
<evidence type="ECO:0000313" key="2">
    <source>
        <dbReference type="Proteomes" id="UP000027195"/>
    </source>
</evidence>
<dbReference type="InParanoid" id="A0A067MRH1"/>
<accession>A0A067MRH1</accession>
<dbReference type="EMBL" id="KL198037">
    <property type="protein sequence ID" value="KDQ14457.1"/>
    <property type="molecule type" value="Genomic_DNA"/>
</dbReference>
<keyword evidence="2" id="KW-1185">Reference proteome</keyword>
<sequence length="179" mass="19001">MTQLIKLPIVNVTTESVELTTNVTLKPIEPSIQVTAKPVKLTTDATTKCVGLLTNVTTEGVEPATHVTTSILDLFLHISAQLVYPGSKVLMNALPDGLGLLGSLLAQDAELLTPCGNLAPQILASLGLFLLSTYDCGRCCREFWANALLRAGARAIHDSGSARASLDGKPVRIWCLIGH</sequence>
<name>A0A067MRH1_BOTB1</name>
<protein>
    <submittedName>
        <fullName evidence="1">Uncharacterized protein</fullName>
    </submittedName>
</protein>
<dbReference type="HOGENOM" id="CLU_1503211_0_0_1"/>
<reference evidence="2" key="1">
    <citation type="journal article" date="2014" name="Proc. Natl. Acad. Sci. U.S.A.">
        <title>Extensive sampling of basidiomycete genomes demonstrates inadequacy of the white-rot/brown-rot paradigm for wood decay fungi.</title>
        <authorList>
            <person name="Riley R."/>
            <person name="Salamov A.A."/>
            <person name="Brown D.W."/>
            <person name="Nagy L.G."/>
            <person name="Floudas D."/>
            <person name="Held B.W."/>
            <person name="Levasseur A."/>
            <person name="Lombard V."/>
            <person name="Morin E."/>
            <person name="Otillar R."/>
            <person name="Lindquist E.A."/>
            <person name="Sun H."/>
            <person name="LaButti K.M."/>
            <person name="Schmutz J."/>
            <person name="Jabbour D."/>
            <person name="Luo H."/>
            <person name="Baker S.E."/>
            <person name="Pisabarro A.G."/>
            <person name="Walton J.D."/>
            <person name="Blanchette R.A."/>
            <person name="Henrissat B."/>
            <person name="Martin F."/>
            <person name="Cullen D."/>
            <person name="Hibbett D.S."/>
            <person name="Grigoriev I.V."/>
        </authorList>
    </citation>
    <scope>NUCLEOTIDE SEQUENCE [LARGE SCALE GENOMIC DNA]</scope>
    <source>
        <strain evidence="2">FD-172 SS1</strain>
    </source>
</reference>
<gene>
    <name evidence="1" type="ORF">BOTBODRAFT_342465</name>
</gene>
<dbReference type="AlphaFoldDB" id="A0A067MRH1"/>
<organism evidence="1 2">
    <name type="scientific">Botryobasidium botryosum (strain FD-172 SS1)</name>
    <dbReference type="NCBI Taxonomy" id="930990"/>
    <lineage>
        <taxon>Eukaryota</taxon>
        <taxon>Fungi</taxon>
        <taxon>Dikarya</taxon>
        <taxon>Basidiomycota</taxon>
        <taxon>Agaricomycotina</taxon>
        <taxon>Agaricomycetes</taxon>
        <taxon>Cantharellales</taxon>
        <taxon>Botryobasidiaceae</taxon>
        <taxon>Botryobasidium</taxon>
    </lineage>
</organism>